<dbReference type="InterPro" id="IPR011011">
    <property type="entry name" value="Znf_FYVE_PHD"/>
</dbReference>
<feature type="region of interest" description="Disordered" evidence="5">
    <location>
        <begin position="307"/>
        <end position="336"/>
    </location>
</feature>
<feature type="region of interest" description="Disordered" evidence="5">
    <location>
        <begin position="61"/>
        <end position="101"/>
    </location>
</feature>
<dbReference type="EMBL" id="PJQM01001578">
    <property type="protein sequence ID" value="RCI01999.1"/>
    <property type="molecule type" value="Genomic_DNA"/>
</dbReference>
<keyword evidence="3" id="KW-0862">Zinc</keyword>
<dbReference type="InterPro" id="IPR001965">
    <property type="entry name" value="Znf_PHD"/>
</dbReference>
<sequence>MSTDSTDTRNALDPLSSLDNMESSVLNKLDLNTMQQDNLASKRYSLSQEIKDNFYAIRHINEENENTAPTKKSTRGRKRLTADAKTNEKPQEKRKKQRKTRATLYQTCSGVWPDSHHSLGDLSHDYIKSLSQLVKVRLNQAKFKMMAKLDHHHELFSFLAEELVPPTLPKKPHVIRLSGKQNKTAMSVVGNGKNLFARNKSQQKRRPSVTYTETIFELPSTPMDPYGLAISPSRQTPKTSKDRKKRTHKVPNTKPKRITTPKRRSAAADVIPVTLSDGTSVYVCEPCNKRYKNRNGLAYHMERCKNTPKNTTEKEESNNSSSSSSSSSSQSDSHRIQCDCGQNTDDTMNMIQCEKCRLWLHSECVGLSEEEEDAFYCSKCKEQSEANQVGKDLLQCLLEAQANDRLLEKEKPNEDDTGSQLFQEFLSQTPLNEDDELFSVHTAEEQINSSQLHIWDDFNVNSGFDKNNDQWKLIDEEDPFSTNYDTDLPSSSWNMSLFSQPPSLLFSDTTLNSTLDDKPLMEELTPDTAQCESTTPIQATPDGLWFQFANFDDDYQQCESS</sequence>
<dbReference type="Gene3D" id="3.30.40.10">
    <property type="entry name" value="Zinc/RING finger domain, C3HC4 (zinc finger)"/>
    <property type="match status" value="1"/>
</dbReference>
<dbReference type="STRING" id="4846.A0A367KIL0"/>
<feature type="compositionally biased region" description="Low complexity" evidence="5">
    <location>
        <begin position="318"/>
        <end position="331"/>
    </location>
</feature>
<feature type="region of interest" description="Disordered" evidence="5">
    <location>
        <begin position="222"/>
        <end position="267"/>
    </location>
</feature>
<feature type="compositionally biased region" description="Basic and acidic residues" evidence="5">
    <location>
        <begin position="307"/>
        <end position="317"/>
    </location>
</feature>
<evidence type="ECO:0000259" key="7">
    <source>
        <dbReference type="PROSITE" id="PS50157"/>
    </source>
</evidence>
<dbReference type="OrthoDB" id="418595at2759"/>
<evidence type="ECO:0000259" key="6">
    <source>
        <dbReference type="PROSITE" id="PS50016"/>
    </source>
</evidence>
<dbReference type="InterPro" id="IPR019787">
    <property type="entry name" value="Znf_PHD-finger"/>
</dbReference>
<keyword evidence="2 4" id="KW-0863">Zinc-finger</keyword>
<dbReference type="PROSITE" id="PS50157">
    <property type="entry name" value="ZINC_FINGER_C2H2_2"/>
    <property type="match status" value="1"/>
</dbReference>
<evidence type="ECO:0000256" key="3">
    <source>
        <dbReference type="ARBA" id="ARBA00022833"/>
    </source>
</evidence>
<keyword evidence="9" id="KW-1185">Reference proteome</keyword>
<dbReference type="GO" id="GO:0008270">
    <property type="term" value="F:zinc ion binding"/>
    <property type="evidence" value="ECO:0007669"/>
    <property type="project" value="UniProtKB-KW"/>
</dbReference>
<dbReference type="Proteomes" id="UP000253551">
    <property type="component" value="Unassembled WGS sequence"/>
</dbReference>
<dbReference type="PROSITE" id="PS50016">
    <property type="entry name" value="ZF_PHD_2"/>
    <property type="match status" value="1"/>
</dbReference>
<evidence type="ECO:0000256" key="1">
    <source>
        <dbReference type="ARBA" id="ARBA00022723"/>
    </source>
</evidence>
<dbReference type="SUPFAM" id="SSF57903">
    <property type="entry name" value="FYVE/PHD zinc finger"/>
    <property type="match status" value="1"/>
</dbReference>
<evidence type="ECO:0000256" key="5">
    <source>
        <dbReference type="SAM" id="MobiDB-lite"/>
    </source>
</evidence>
<dbReference type="InterPro" id="IPR019786">
    <property type="entry name" value="Zinc_finger_PHD-type_CS"/>
</dbReference>
<reference evidence="8 9" key="1">
    <citation type="journal article" date="2018" name="G3 (Bethesda)">
        <title>Phylogenetic and Phylogenomic Definition of Rhizopus Species.</title>
        <authorList>
            <person name="Gryganskyi A.P."/>
            <person name="Golan J."/>
            <person name="Dolatabadi S."/>
            <person name="Mondo S."/>
            <person name="Robb S."/>
            <person name="Idnurm A."/>
            <person name="Muszewska A."/>
            <person name="Steczkiewicz K."/>
            <person name="Masonjones S."/>
            <person name="Liao H.L."/>
            <person name="Gajdeczka M.T."/>
            <person name="Anike F."/>
            <person name="Vuek A."/>
            <person name="Anishchenko I.M."/>
            <person name="Voigt K."/>
            <person name="de Hoog G.S."/>
            <person name="Smith M.E."/>
            <person name="Heitman J."/>
            <person name="Vilgalys R."/>
            <person name="Stajich J.E."/>
        </authorList>
    </citation>
    <scope>NUCLEOTIDE SEQUENCE [LARGE SCALE GENOMIC DNA]</scope>
    <source>
        <strain evidence="8 9">LSU 92-RS-03</strain>
    </source>
</reference>
<evidence type="ECO:0000313" key="8">
    <source>
        <dbReference type="EMBL" id="RCI01999.1"/>
    </source>
</evidence>
<feature type="domain" description="C2H2-type" evidence="7">
    <location>
        <begin position="282"/>
        <end position="315"/>
    </location>
</feature>
<proteinExistence type="predicted"/>
<dbReference type="InterPro" id="IPR013087">
    <property type="entry name" value="Znf_C2H2_type"/>
</dbReference>
<dbReference type="AlphaFoldDB" id="A0A367KIL0"/>
<feature type="compositionally biased region" description="Basic residues" evidence="5">
    <location>
        <begin position="241"/>
        <end position="265"/>
    </location>
</feature>
<feature type="domain" description="PHD-type" evidence="6">
    <location>
        <begin position="335"/>
        <end position="383"/>
    </location>
</feature>
<dbReference type="SMART" id="SM00249">
    <property type="entry name" value="PHD"/>
    <property type="match status" value="1"/>
</dbReference>
<protein>
    <recommendedName>
        <fullName evidence="10">PHD-type domain-containing protein</fullName>
    </recommendedName>
</protein>
<feature type="compositionally biased region" description="Basic and acidic residues" evidence="5">
    <location>
        <begin position="80"/>
        <end position="91"/>
    </location>
</feature>
<dbReference type="Pfam" id="PF00628">
    <property type="entry name" value="PHD"/>
    <property type="match status" value="1"/>
</dbReference>
<dbReference type="InterPro" id="IPR013083">
    <property type="entry name" value="Znf_RING/FYVE/PHD"/>
</dbReference>
<dbReference type="PROSITE" id="PS01359">
    <property type="entry name" value="ZF_PHD_1"/>
    <property type="match status" value="1"/>
</dbReference>
<keyword evidence="1" id="KW-0479">Metal-binding</keyword>
<feature type="region of interest" description="Disordered" evidence="5">
    <location>
        <begin position="1"/>
        <end position="20"/>
    </location>
</feature>
<evidence type="ECO:0008006" key="10">
    <source>
        <dbReference type="Google" id="ProtNLM"/>
    </source>
</evidence>
<name>A0A367KIL0_RHIST</name>
<evidence type="ECO:0000313" key="9">
    <source>
        <dbReference type="Proteomes" id="UP000253551"/>
    </source>
</evidence>
<feature type="compositionally biased region" description="Basic residues" evidence="5">
    <location>
        <begin position="92"/>
        <end position="101"/>
    </location>
</feature>
<evidence type="ECO:0000256" key="2">
    <source>
        <dbReference type="ARBA" id="ARBA00022771"/>
    </source>
</evidence>
<organism evidence="8 9">
    <name type="scientific">Rhizopus stolonifer</name>
    <name type="common">Rhizopus nigricans</name>
    <dbReference type="NCBI Taxonomy" id="4846"/>
    <lineage>
        <taxon>Eukaryota</taxon>
        <taxon>Fungi</taxon>
        <taxon>Fungi incertae sedis</taxon>
        <taxon>Mucoromycota</taxon>
        <taxon>Mucoromycotina</taxon>
        <taxon>Mucoromycetes</taxon>
        <taxon>Mucorales</taxon>
        <taxon>Mucorineae</taxon>
        <taxon>Rhizopodaceae</taxon>
        <taxon>Rhizopus</taxon>
    </lineage>
</organism>
<comment type="caution">
    <text evidence="8">The sequence shown here is derived from an EMBL/GenBank/DDBJ whole genome shotgun (WGS) entry which is preliminary data.</text>
</comment>
<accession>A0A367KIL0</accession>
<evidence type="ECO:0000256" key="4">
    <source>
        <dbReference type="PROSITE-ProRule" id="PRU00042"/>
    </source>
</evidence>
<gene>
    <name evidence="8" type="ORF">CU098_007359</name>
</gene>